<dbReference type="Proteomes" id="UP000585836">
    <property type="component" value="Unassembled WGS sequence"/>
</dbReference>
<feature type="chain" id="PRO_5038643939" evidence="1">
    <location>
        <begin position="21"/>
        <end position="59"/>
    </location>
</feature>
<dbReference type="AlphaFoldDB" id="A0A7W9UUT2"/>
<keyword evidence="1" id="KW-0732">Signal</keyword>
<dbReference type="EMBL" id="JACHJK010000016">
    <property type="protein sequence ID" value="MBB5931501.1"/>
    <property type="molecule type" value="Genomic_DNA"/>
</dbReference>
<comment type="caution">
    <text evidence="2">The sequence shown here is derived from an EMBL/GenBank/DDBJ whole genome shotgun (WGS) entry which is preliminary data.</text>
</comment>
<reference evidence="2 3" key="1">
    <citation type="submission" date="2020-08" db="EMBL/GenBank/DDBJ databases">
        <title>Genomic Encyclopedia of Type Strains, Phase III (KMG-III): the genomes of soil and plant-associated and newly described type strains.</title>
        <authorList>
            <person name="Whitman W."/>
        </authorList>
    </citation>
    <scope>NUCLEOTIDE SEQUENCE [LARGE SCALE GENOMIC DNA]</scope>
    <source>
        <strain evidence="2 3">CECT 3313</strain>
    </source>
</reference>
<sequence>MSSRQTLLVAAAPTAGLTLAAVTPALAGASSEPCPRAAAVPSAQGGLQTLKITDLMPAG</sequence>
<name>A0A7W9UUT2_9ACTN</name>
<proteinExistence type="predicted"/>
<organism evidence="2 3">
    <name type="scientific">Streptomyces echinatus</name>
    <dbReference type="NCBI Taxonomy" id="67293"/>
    <lineage>
        <taxon>Bacteria</taxon>
        <taxon>Bacillati</taxon>
        <taxon>Actinomycetota</taxon>
        <taxon>Actinomycetes</taxon>
        <taxon>Kitasatosporales</taxon>
        <taxon>Streptomycetaceae</taxon>
        <taxon>Streptomyces</taxon>
    </lineage>
</organism>
<gene>
    <name evidence="2" type="ORF">FHS34_007010</name>
</gene>
<evidence type="ECO:0000313" key="2">
    <source>
        <dbReference type="EMBL" id="MBB5931501.1"/>
    </source>
</evidence>
<feature type="signal peptide" evidence="1">
    <location>
        <begin position="1"/>
        <end position="20"/>
    </location>
</feature>
<evidence type="ECO:0000256" key="1">
    <source>
        <dbReference type="SAM" id="SignalP"/>
    </source>
</evidence>
<keyword evidence="3" id="KW-1185">Reference proteome</keyword>
<dbReference type="RefSeq" id="WP_184973017.1">
    <property type="nucleotide sequence ID" value="NZ_BAAAWF010000006.1"/>
</dbReference>
<protein>
    <submittedName>
        <fullName evidence="2">Uncharacterized protein</fullName>
    </submittedName>
</protein>
<evidence type="ECO:0000313" key="3">
    <source>
        <dbReference type="Proteomes" id="UP000585836"/>
    </source>
</evidence>
<accession>A0A7W9UUT2</accession>